<protein>
    <submittedName>
        <fullName evidence="1">Uncharacterized protein</fullName>
    </submittedName>
</protein>
<reference evidence="1" key="1">
    <citation type="journal article" date="2015" name="Nature">
        <title>Complex archaea that bridge the gap between prokaryotes and eukaryotes.</title>
        <authorList>
            <person name="Spang A."/>
            <person name="Saw J.H."/>
            <person name="Jorgensen S.L."/>
            <person name="Zaremba-Niedzwiedzka K."/>
            <person name="Martijn J."/>
            <person name="Lind A.E."/>
            <person name="van Eijk R."/>
            <person name="Schleper C."/>
            <person name="Guy L."/>
            <person name="Ettema T.J."/>
        </authorList>
    </citation>
    <scope>NUCLEOTIDE SEQUENCE</scope>
</reference>
<sequence length="96" mass="10564">MNVKEIQFGFGNVGVICARETEEPFNMICILRPVEVGEVGKHLPASEFVEGEALVRKDGDTELRFTNAAGLDVLIKGLIQTREDRGWGKFGSEVTP</sequence>
<organism evidence="1">
    <name type="scientific">marine sediment metagenome</name>
    <dbReference type="NCBI Taxonomy" id="412755"/>
    <lineage>
        <taxon>unclassified sequences</taxon>
        <taxon>metagenomes</taxon>
        <taxon>ecological metagenomes</taxon>
    </lineage>
</organism>
<proteinExistence type="predicted"/>
<comment type="caution">
    <text evidence="1">The sequence shown here is derived from an EMBL/GenBank/DDBJ whole genome shotgun (WGS) entry which is preliminary data.</text>
</comment>
<accession>A0A0F9AGY9</accession>
<gene>
    <name evidence="1" type="ORF">LCGC14_2914190</name>
</gene>
<evidence type="ECO:0000313" key="1">
    <source>
        <dbReference type="EMBL" id="KKK71411.1"/>
    </source>
</evidence>
<dbReference type="AlphaFoldDB" id="A0A0F9AGY9"/>
<dbReference type="EMBL" id="LAZR01057748">
    <property type="protein sequence ID" value="KKK71411.1"/>
    <property type="molecule type" value="Genomic_DNA"/>
</dbReference>
<name>A0A0F9AGY9_9ZZZZ</name>